<keyword evidence="2" id="KW-0326">Glycosidase</keyword>
<feature type="domain" description="Phosphodiester glycosidase" evidence="1">
    <location>
        <begin position="265"/>
        <end position="378"/>
    </location>
</feature>
<dbReference type="GO" id="GO:0016798">
    <property type="term" value="F:hydrolase activity, acting on glycosyl bonds"/>
    <property type="evidence" value="ECO:0007669"/>
    <property type="project" value="UniProtKB-KW"/>
</dbReference>
<accession>A0A927CG19</accession>
<reference evidence="2" key="1">
    <citation type="submission" date="2020-09" db="EMBL/GenBank/DDBJ databases">
        <title>A novel bacterium of genus Paenibacillus, isolated from South China Sea.</title>
        <authorList>
            <person name="Huang H."/>
            <person name="Mo K."/>
            <person name="Hu Y."/>
        </authorList>
    </citation>
    <scope>NUCLEOTIDE SEQUENCE</scope>
    <source>
        <strain evidence="2">IB182363</strain>
    </source>
</reference>
<comment type="caution">
    <text evidence="2">The sequence shown here is derived from an EMBL/GenBank/DDBJ whole genome shotgun (WGS) entry which is preliminary data.</text>
</comment>
<dbReference type="AlphaFoldDB" id="A0A927CG19"/>
<keyword evidence="2" id="KW-0378">Hydrolase</keyword>
<evidence type="ECO:0000313" key="2">
    <source>
        <dbReference type="EMBL" id="MBD2866799.1"/>
    </source>
</evidence>
<dbReference type="InterPro" id="IPR018711">
    <property type="entry name" value="NAGPA"/>
</dbReference>
<gene>
    <name evidence="2" type="ORF">IDH45_33005</name>
</gene>
<dbReference type="Pfam" id="PF09992">
    <property type="entry name" value="NAGPA"/>
    <property type="match status" value="1"/>
</dbReference>
<name>A0A927CG19_9BACL</name>
<dbReference type="PANTHER" id="PTHR40446:SF2">
    <property type="entry name" value="N-ACETYLGLUCOSAMINE-1-PHOSPHODIESTER ALPHA-N-ACETYLGLUCOSAMINIDASE"/>
    <property type="match status" value="1"/>
</dbReference>
<organism evidence="2 3">
    <name type="scientific">Paenibacillus oceani</name>
    <dbReference type="NCBI Taxonomy" id="2772510"/>
    <lineage>
        <taxon>Bacteria</taxon>
        <taxon>Bacillati</taxon>
        <taxon>Bacillota</taxon>
        <taxon>Bacilli</taxon>
        <taxon>Bacillales</taxon>
        <taxon>Paenibacillaceae</taxon>
        <taxon>Paenibacillus</taxon>
    </lineage>
</organism>
<proteinExistence type="predicted"/>
<dbReference type="PANTHER" id="PTHR40446">
    <property type="entry name" value="N-ACETYLGLUCOSAMINE-1-PHOSPHODIESTER ALPHA-N-ACETYLGLUCOSAMINIDASE"/>
    <property type="match status" value="1"/>
</dbReference>
<keyword evidence="3" id="KW-1185">Reference proteome</keyword>
<dbReference type="RefSeq" id="WP_190932413.1">
    <property type="nucleotide sequence ID" value="NZ_JACXJA010000070.1"/>
</dbReference>
<dbReference type="EMBL" id="JACXJA010000070">
    <property type="protein sequence ID" value="MBD2866799.1"/>
    <property type="molecule type" value="Genomic_DNA"/>
</dbReference>
<sequence length="623" mass="65991">MNHARNVREWVVKQEESYQVAPGVYHTSRELGGLDLQLSVQMTEVDVSDPYLRLEAYSSGGGVTGLETVGEMLRQLEAGGKRIVAGYNGDFFSYAGVPSGLQVTNGEAVTSPQTTKVLMAVKRDGTANLHEAVPMEMTVTGEDGVAVRVDMLNRAWGSSGRDQAVLYNFRYGKSTRTSGDQVEAVIAVEGGNGAILPGRTVSGTVVQVAAAPDTAIGEGQLVLSAAGVKAEWVGRHLVPGMRVRLDVSFGSDIDGAIQVVSGSSTLGCVLLRDGEVPSGLLDPAIRHNSDRHPRTIIAVKRGKLYLFSADGRQAGHSDGITLAESGYYMQSLGMEQAINVDGGGSTTCYVRRPGEERAVLCNRPSDGFERAVGNAIAIASTAPAGELKELVMLPGQKVRVLAGGIVPFAVKGRDAYGNAVAIRQEELLWELGGEIGCLDEAGVFTAGYTDTSGWVSVRCGDIRQRTDISVLCAVSRLQLEPSPLVIEPGGVRPLRAYAYDAMDERIWLSPEQLVWTVEGGAGYVTAEGIFHTAGQLGQGVVSASYKEAKVEAAIRVGLLPDIIADFEQLDGITASGVNAVEGSVSLVRAARPQPVRYGTFSGKLTYDFTDCKGVSESGHPVDR</sequence>
<protein>
    <submittedName>
        <fullName evidence="2">Phosphodiester glycosidase family protein</fullName>
    </submittedName>
</protein>
<evidence type="ECO:0000313" key="3">
    <source>
        <dbReference type="Proteomes" id="UP000639396"/>
    </source>
</evidence>
<dbReference type="Proteomes" id="UP000639396">
    <property type="component" value="Unassembled WGS sequence"/>
</dbReference>
<evidence type="ECO:0000259" key="1">
    <source>
        <dbReference type="Pfam" id="PF09992"/>
    </source>
</evidence>